<evidence type="ECO:0000313" key="2">
    <source>
        <dbReference type="Proteomes" id="UP001227126"/>
    </source>
</evidence>
<dbReference type="Proteomes" id="UP001227126">
    <property type="component" value="Unassembled WGS sequence"/>
</dbReference>
<evidence type="ECO:0000313" key="1">
    <source>
        <dbReference type="EMBL" id="MDK3072439.1"/>
    </source>
</evidence>
<keyword evidence="2" id="KW-1185">Reference proteome</keyword>
<dbReference type="EMBL" id="JASNJE010000004">
    <property type="protein sequence ID" value="MDK3072439.1"/>
    <property type="molecule type" value="Genomic_DNA"/>
</dbReference>
<organism evidence="1 2">
    <name type="scientific">Sedimentitalea xiamensis</name>
    <dbReference type="NCBI Taxonomy" id="3050037"/>
    <lineage>
        <taxon>Bacteria</taxon>
        <taxon>Pseudomonadati</taxon>
        <taxon>Pseudomonadota</taxon>
        <taxon>Alphaproteobacteria</taxon>
        <taxon>Rhodobacterales</taxon>
        <taxon>Paracoccaceae</taxon>
        <taxon>Sedimentitalea</taxon>
    </lineage>
</organism>
<comment type="caution">
    <text evidence="1">The sequence shown here is derived from an EMBL/GenBank/DDBJ whole genome shotgun (WGS) entry which is preliminary data.</text>
</comment>
<gene>
    <name evidence="1" type="ORF">QO034_04875</name>
</gene>
<reference evidence="1 2" key="1">
    <citation type="submission" date="2023-05" db="EMBL/GenBank/DDBJ databases">
        <title>Sedimentitalea sp. nov. JM2-8.</title>
        <authorList>
            <person name="Huang J."/>
        </authorList>
    </citation>
    <scope>NUCLEOTIDE SEQUENCE [LARGE SCALE GENOMIC DNA]</scope>
    <source>
        <strain evidence="1 2">JM2-8</strain>
    </source>
</reference>
<proteinExistence type="predicted"/>
<sequence length="142" mass="16395">MGITYKYLPERYLIYVRLEGYVDQKDIFRYFAKFERDTTLVAGCNELIDFSALTDLDLTYEEMRTVRLREEGYYKSAPAPVLCVIHAPRDTTFGMARMYQQMVAATEDHIVQIARTEAETLQMLSQPEARFSELLGTVDSPA</sequence>
<accession>A0ABT7FBG9</accession>
<dbReference type="RefSeq" id="WP_284484380.1">
    <property type="nucleotide sequence ID" value="NZ_JASNJE010000004.1"/>
</dbReference>
<name>A0ABT7FBG9_9RHOB</name>
<protein>
    <submittedName>
        <fullName evidence="1">Uncharacterized protein</fullName>
    </submittedName>
</protein>